<dbReference type="PROSITE" id="PS51163">
    <property type="entry name" value="YRDC"/>
    <property type="match status" value="1"/>
</dbReference>
<proteinExistence type="predicted"/>
<sequence>MGTLIKLYSKNNSIDTLQNIADTLNDGGILIYPTDTMYAIGCHALKERPIERICKLKKIDPRKHHLSIICYDLSNISEYAKVSNTTFKLMKRNLPGPFTFILKADSRLPKIFRNRKEVGIRVPDNDIIREICRMIDAPILSTTLPLEENEDPEYVTDPELIFEKFGNDTDIVIDGGIGGLDPSTVVNCIEDEPEIIRQGKGILDE</sequence>
<feature type="domain" description="YrdC-like" evidence="1">
    <location>
        <begin position="14"/>
        <end position="201"/>
    </location>
</feature>
<dbReference type="NCBIfam" id="TIGR00057">
    <property type="entry name" value="L-threonylcarbamoyladenylate synthase"/>
    <property type="match status" value="1"/>
</dbReference>
<dbReference type="PANTHER" id="PTHR42828">
    <property type="entry name" value="DHBP SYNTHASE RIBB-LIKE ALPHA/BETA DOMAIN-CONTAINING PROTEIN"/>
    <property type="match status" value="1"/>
</dbReference>
<dbReference type="EMBL" id="JAHLFW010000013">
    <property type="protein sequence ID" value="MBU3837024.1"/>
    <property type="molecule type" value="Genomic_DNA"/>
</dbReference>
<gene>
    <name evidence="2" type="ORF">H9777_01590</name>
</gene>
<protein>
    <submittedName>
        <fullName evidence="2">Threonylcarbamoyl-AMP synthase</fullName>
    </submittedName>
</protein>
<dbReference type="Gene3D" id="3.90.870.10">
    <property type="entry name" value="DHBP synthase"/>
    <property type="match status" value="1"/>
</dbReference>
<dbReference type="SUPFAM" id="SSF55821">
    <property type="entry name" value="YrdC/RibB"/>
    <property type="match status" value="1"/>
</dbReference>
<dbReference type="InterPro" id="IPR006070">
    <property type="entry name" value="Sua5-like_dom"/>
</dbReference>
<dbReference type="Pfam" id="PF01300">
    <property type="entry name" value="Sua5_yciO_yrdC"/>
    <property type="match status" value="1"/>
</dbReference>
<dbReference type="GO" id="GO:0003725">
    <property type="term" value="F:double-stranded RNA binding"/>
    <property type="evidence" value="ECO:0007669"/>
    <property type="project" value="InterPro"/>
</dbReference>
<dbReference type="AlphaFoldDB" id="A0A948TA87"/>
<dbReference type="Proteomes" id="UP000783796">
    <property type="component" value="Unassembled WGS sequence"/>
</dbReference>
<organism evidence="2 3">
    <name type="scientific">Candidatus Phocaeicola faecigallinarum</name>
    <dbReference type="NCBI Taxonomy" id="2838732"/>
    <lineage>
        <taxon>Bacteria</taxon>
        <taxon>Pseudomonadati</taxon>
        <taxon>Bacteroidota</taxon>
        <taxon>Bacteroidia</taxon>
        <taxon>Bacteroidales</taxon>
        <taxon>Bacteroidaceae</taxon>
        <taxon>Phocaeicola</taxon>
    </lineage>
</organism>
<dbReference type="PANTHER" id="PTHR42828:SF3">
    <property type="entry name" value="THREONYLCARBAMOYL-AMP SYNTHASE"/>
    <property type="match status" value="1"/>
</dbReference>
<reference evidence="2" key="1">
    <citation type="journal article" date="2021" name="PeerJ">
        <title>Extensive microbial diversity within the chicken gut microbiome revealed by metagenomics and culture.</title>
        <authorList>
            <person name="Gilroy R."/>
            <person name="Ravi A."/>
            <person name="Getino M."/>
            <person name="Pursley I."/>
            <person name="Horton D.L."/>
            <person name="Alikhan N.F."/>
            <person name="Baker D."/>
            <person name="Gharbi K."/>
            <person name="Hall N."/>
            <person name="Watson M."/>
            <person name="Adriaenssens E.M."/>
            <person name="Foster-Nyarko E."/>
            <person name="Jarju S."/>
            <person name="Secka A."/>
            <person name="Antonio M."/>
            <person name="Oren A."/>
            <person name="Chaudhuri R.R."/>
            <person name="La Ragione R."/>
            <person name="Hildebrand F."/>
            <person name="Pallen M.J."/>
        </authorList>
    </citation>
    <scope>NUCLEOTIDE SEQUENCE</scope>
    <source>
        <strain evidence="2">G4-2901</strain>
    </source>
</reference>
<accession>A0A948TA87</accession>
<evidence type="ECO:0000259" key="1">
    <source>
        <dbReference type="PROSITE" id="PS51163"/>
    </source>
</evidence>
<dbReference type="InterPro" id="IPR017945">
    <property type="entry name" value="DHBP_synth_RibB-like_a/b_dom"/>
</dbReference>
<evidence type="ECO:0000313" key="3">
    <source>
        <dbReference type="Proteomes" id="UP000783796"/>
    </source>
</evidence>
<reference evidence="2" key="2">
    <citation type="submission" date="2021-04" db="EMBL/GenBank/DDBJ databases">
        <authorList>
            <person name="Gilroy R."/>
        </authorList>
    </citation>
    <scope>NUCLEOTIDE SEQUENCE</scope>
    <source>
        <strain evidence="2">G4-2901</strain>
    </source>
</reference>
<name>A0A948TA87_9BACT</name>
<evidence type="ECO:0000313" key="2">
    <source>
        <dbReference type="EMBL" id="MBU3837024.1"/>
    </source>
</evidence>
<dbReference type="InterPro" id="IPR052532">
    <property type="entry name" value="SUA5_domain"/>
</dbReference>
<comment type="caution">
    <text evidence="2">The sequence shown here is derived from an EMBL/GenBank/DDBJ whole genome shotgun (WGS) entry which is preliminary data.</text>
</comment>